<reference evidence="15" key="1">
    <citation type="submission" date="2025-04" db="UniProtKB">
        <authorList>
            <consortium name="RefSeq"/>
        </authorList>
    </citation>
    <scope>IDENTIFICATION</scope>
</reference>
<feature type="transmembrane region" description="Helical" evidence="12">
    <location>
        <begin position="154"/>
        <end position="178"/>
    </location>
</feature>
<dbReference type="Proteomes" id="UP001652700">
    <property type="component" value="Unplaced"/>
</dbReference>
<evidence type="ECO:0000256" key="5">
    <source>
        <dbReference type="ARBA" id="ARBA00022692"/>
    </source>
</evidence>
<keyword evidence="4" id="KW-1003">Cell membrane</keyword>
<keyword evidence="8" id="KW-0406">Ion transport</keyword>
<dbReference type="AlphaFoldDB" id="A0A6P7GAG2"/>
<protein>
    <submittedName>
        <fullName evidence="15">Sodium-coupled monocarboxylate transporter 1-like</fullName>
    </submittedName>
</protein>
<comment type="subcellular location">
    <subcellularLocation>
        <location evidence="1">Cell membrane</location>
        <topology evidence="1">Multi-pass membrane protein</topology>
    </subcellularLocation>
</comment>
<feature type="transmembrane region" description="Helical" evidence="12">
    <location>
        <begin position="267"/>
        <end position="284"/>
    </location>
</feature>
<keyword evidence="7" id="KW-0915">Sodium</keyword>
<dbReference type="Gene3D" id="1.20.1730.10">
    <property type="entry name" value="Sodium/glucose cotransporter"/>
    <property type="match status" value="1"/>
</dbReference>
<dbReference type="GO" id="GO:0005886">
    <property type="term" value="C:plasma membrane"/>
    <property type="evidence" value="ECO:0007669"/>
    <property type="project" value="UniProtKB-SubCell"/>
</dbReference>
<keyword evidence="3" id="KW-0813">Transport</keyword>
<dbReference type="InterPro" id="IPR001734">
    <property type="entry name" value="Na/solute_symporter"/>
</dbReference>
<dbReference type="PANTHER" id="PTHR42985">
    <property type="entry name" value="SODIUM-COUPLED MONOCARBOXYLATE TRANSPORTER"/>
    <property type="match status" value="1"/>
</dbReference>
<feature type="transmembrane region" description="Helical" evidence="12">
    <location>
        <begin position="468"/>
        <end position="489"/>
    </location>
</feature>
<evidence type="ECO:0000313" key="14">
    <source>
        <dbReference type="Proteomes" id="UP001652700"/>
    </source>
</evidence>
<keyword evidence="5 12" id="KW-0812">Transmembrane</keyword>
<feature type="transmembrane region" description="Helical" evidence="12">
    <location>
        <begin position="223"/>
        <end position="247"/>
    </location>
</feature>
<dbReference type="PROSITE" id="PS50283">
    <property type="entry name" value="NA_SOLUT_SYMP_3"/>
    <property type="match status" value="1"/>
</dbReference>
<name>A0A6P7GAG2_DIAVI</name>
<evidence type="ECO:0000256" key="2">
    <source>
        <dbReference type="ARBA" id="ARBA00006434"/>
    </source>
</evidence>
<dbReference type="RefSeq" id="XP_028146261.1">
    <property type="nucleotide sequence ID" value="XM_028290460.1"/>
</dbReference>
<feature type="transmembrane region" description="Helical" evidence="12">
    <location>
        <begin position="366"/>
        <end position="388"/>
    </location>
</feature>
<feature type="transmembrane region" description="Helical" evidence="12">
    <location>
        <begin position="541"/>
        <end position="562"/>
    </location>
</feature>
<dbReference type="GO" id="GO:0015293">
    <property type="term" value="F:symporter activity"/>
    <property type="evidence" value="ECO:0007669"/>
    <property type="project" value="TreeGrafter"/>
</dbReference>
<evidence type="ECO:0000313" key="13">
    <source>
        <dbReference type="EnsemblMetazoa" id="XP_050501191.1"/>
    </source>
</evidence>
<dbReference type="OrthoDB" id="6132759at2759"/>
<organism evidence="15">
    <name type="scientific">Diabrotica virgifera virgifera</name>
    <name type="common">western corn rootworm</name>
    <dbReference type="NCBI Taxonomy" id="50390"/>
    <lineage>
        <taxon>Eukaryota</taxon>
        <taxon>Metazoa</taxon>
        <taxon>Ecdysozoa</taxon>
        <taxon>Arthropoda</taxon>
        <taxon>Hexapoda</taxon>
        <taxon>Insecta</taxon>
        <taxon>Pterygota</taxon>
        <taxon>Neoptera</taxon>
        <taxon>Endopterygota</taxon>
        <taxon>Coleoptera</taxon>
        <taxon>Polyphaga</taxon>
        <taxon>Cucujiformia</taxon>
        <taxon>Chrysomeloidea</taxon>
        <taxon>Chrysomelidae</taxon>
        <taxon>Galerucinae</taxon>
        <taxon>Diabroticina</taxon>
        <taxon>Diabroticites</taxon>
        <taxon>Diabrotica</taxon>
    </lineage>
</organism>
<evidence type="ECO:0000256" key="6">
    <source>
        <dbReference type="ARBA" id="ARBA00022989"/>
    </source>
</evidence>
<evidence type="ECO:0000256" key="10">
    <source>
        <dbReference type="ARBA" id="ARBA00023201"/>
    </source>
</evidence>
<dbReference type="PANTHER" id="PTHR42985:SF21">
    <property type="entry name" value="SODIUM-DEPENDENT MULTIVITAMIN TRANSPORTER-LIKE PROTEIN"/>
    <property type="match status" value="1"/>
</dbReference>
<dbReference type="EnsemblMetazoa" id="XM_050645234.1">
    <property type="protein sequence ID" value="XP_050501191.1"/>
    <property type="gene ID" value="LOC126881157"/>
</dbReference>
<feature type="transmembrane region" description="Helical" evidence="12">
    <location>
        <begin position="409"/>
        <end position="429"/>
    </location>
</feature>
<feature type="transmembrane region" description="Helical" evidence="12">
    <location>
        <begin position="435"/>
        <end position="456"/>
    </location>
</feature>
<feature type="transmembrane region" description="Helical" evidence="12">
    <location>
        <begin position="38"/>
        <end position="58"/>
    </location>
</feature>
<keyword evidence="9 12" id="KW-0472">Membrane</keyword>
<keyword evidence="14" id="KW-1185">Reference proteome</keyword>
<dbReference type="Pfam" id="PF00474">
    <property type="entry name" value="SSF"/>
    <property type="match status" value="1"/>
</dbReference>
<comment type="similarity">
    <text evidence="2 11">Belongs to the sodium:solute symporter (SSF) (TC 2.A.21) family.</text>
</comment>
<evidence type="ECO:0000256" key="12">
    <source>
        <dbReference type="SAM" id="Phobius"/>
    </source>
</evidence>
<dbReference type="CDD" id="cd11492">
    <property type="entry name" value="SLC5sbd_NIS-SMVT"/>
    <property type="match status" value="1"/>
</dbReference>
<feature type="transmembrane region" description="Helical" evidence="12">
    <location>
        <begin position="108"/>
        <end position="133"/>
    </location>
</feature>
<dbReference type="InterPro" id="IPR038377">
    <property type="entry name" value="Na/Glc_symporter_sf"/>
</dbReference>
<dbReference type="InterPro" id="IPR051163">
    <property type="entry name" value="Sodium:Solute_Symporter_SSF"/>
</dbReference>
<dbReference type="NCBIfam" id="TIGR00813">
    <property type="entry name" value="sss"/>
    <property type="match status" value="1"/>
</dbReference>
<dbReference type="InParanoid" id="A0A6P7GAG2"/>
<gene>
    <name evidence="15" type="primary">LOC114339777</name>
</gene>
<keyword evidence="10" id="KW-0739">Sodium transport</keyword>
<evidence type="ECO:0000256" key="8">
    <source>
        <dbReference type="ARBA" id="ARBA00023065"/>
    </source>
</evidence>
<evidence type="ECO:0000256" key="11">
    <source>
        <dbReference type="RuleBase" id="RU362091"/>
    </source>
</evidence>
<sequence length="635" mass="69730">MELTTIPTFLDNVANGLSTSTASYTSSIHKSAGIRFSWYDYLIFCFLILISLGIGIYFGCFGKKQNVKDYLLAGGNMKVFPVVVSLVASHTSGITLLALPAEVYSFGANYWLCVICLYIVPVITVYVFLPVFYKLQLTSTYEYLGIRFDKKTRKLASVLFTISVFCLVPIATYIPAMAFSSATGLNLHKVVPVICGTCIFYTAIGGLKALVWSDTLQFSATLGALLTILSLGLYKVGGIGKVMTLAYSTDRLDLFDFALDFTKRDSFWTIVIGFTFHWIAVMSINQGCMQKFLAVGTFRESKWVAFLYCSVGMAGVKSISILSGLTMYTHYADCDPLKSHKIRHNNEIFPYFVLDVAGKIPGLSGLFIAGVFCASLSALSCNLNSLAGTIYEDFIKPKLSPKNQENAGYFLKGLVVIIGIIGTALVYIVEQLGGLLSLSVGLGGIAQGPLLGLFTLGMLFPRANAKGAFCGALASVVSVTGLVFGAYYLKSQHIIVPEYKTTSIAGCSNGTDSILDHLMGNSTTTEHIETPAALSIFKISFYWYAFIGTMLCIVIGLTISYLSEEQHPPIARELLSPVIYNIIDEKYVDKMISDYEQVSMDLDGKHSGERRMSRWEENRQERLRKASYVSEHIEC</sequence>
<evidence type="ECO:0000256" key="1">
    <source>
        <dbReference type="ARBA" id="ARBA00004651"/>
    </source>
</evidence>
<evidence type="ECO:0000256" key="3">
    <source>
        <dbReference type="ARBA" id="ARBA00022448"/>
    </source>
</evidence>
<accession>A0A6P7GAG2</accession>
<evidence type="ECO:0000256" key="9">
    <source>
        <dbReference type="ARBA" id="ARBA00023136"/>
    </source>
</evidence>
<reference evidence="13" key="2">
    <citation type="submission" date="2025-05" db="UniProtKB">
        <authorList>
            <consortium name="EnsemblMetazoa"/>
        </authorList>
    </citation>
    <scope>IDENTIFICATION</scope>
</reference>
<evidence type="ECO:0000256" key="7">
    <source>
        <dbReference type="ARBA" id="ARBA00023053"/>
    </source>
</evidence>
<proteinExistence type="inferred from homology"/>
<feature type="transmembrane region" description="Helical" evidence="12">
    <location>
        <begin position="305"/>
        <end position="328"/>
    </location>
</feature>
<keyword evidence="6 12" id="KW-1133">Transmembrane helix</keyword>
<dbReference type="GO" id="GO:0006814">
    <property type="term" value="P:sodium ion transport"/>
    <property type="evidence" value="ECO:0007669"/>
    <property type="project" value="UniProtKB-KW"/>
</dbReference>
<evidence type="ECO:0000313" key="15">
    <source>
        <dbReference type="RefSeq" id="XP_028146261.1"/>
    </source>
</evidence>
<feature type="transmembrane region" description="Helical" evidence="12">
    <location>
        <begin position="190"/>
        <end position="211"/>
    </location>
</feature>
<evidence type="ECO:0000256" key="4">
    <source>
        <dbReference type="ARBA" id="ARBA00022475"/>
    </source>
</evidence>